<dbReference type="AlphaFoldDB" id="A0A5C5GBG8"/>
<dbReference type="PANTHER" id="PTHR43861:SF1">
    <property type="entry name" value="TRANS-ACONITATE 2-METHYLTRANSFERASE"/>
    <property type="match status" value="1"/>
</dbReference>
<dbReference type="EMBL" id="VFFF01000001">
    <property type="protein sequence ID" value="TNY32155.1"/>
    <property type="molecule type" value="Genomic_DNA"/>
</dbReference>
<name>A0A5C5GBG8_9RHOB</name>
<dbReference type="Gene3D" id="3.40.50.150">
    <property type="entry name" value="Vaccinia Virus protein VP39"/>
    <property type="match status" value="1"/>
</dbReference>
<evidence type="ECO:0000313" key="4">
    <source>
        <dbReference type="EMBL" id="TNY32155.1"/>
    </source>
</evidence>
<reference evidence="4 5" key="1">
    <citation type="submission" date="2019-06" db="EMBL/GenBank/DDBJ databases">
        <title>Genome of new Rhodobacteraceae sp. SM1903.</title>
        <authorList>
            <person name="Ren X."/>
        </authorList>
    </citation>
    <scope>NUCLEOTIDE SEQUENCE [LARGE SCALE GENOMIC DNA]</scope>
    <source>
        <strain evidence="4 5">SM1903</strain>
    </source>
</reference>
<proteinExistence type="predicted"/>
<keyword evidence="2 4" id="KW-0808">Transferase</keyword>
<evidence type="ECO:0000256" key="1">
    <source>
        <dbReference type="ARBA" id="ARBA00022603"/>
    </source>
</evidence>
<dbReference type="OrthoDB" id="9765084at2"/>
<sequence>MSHEEVLSTYEQVGPEWSRLRSRTLFERRWLDRFIACAPAGAGKHRRVLDLGCGTGIPLASYMAERGCLITGVDGAASMVTGFRANLPNATVHHADMRGLDLGETFDAILAWDSFFHLNAADQRAMFPVFAAHAADRAALMFTTGDHAGTAIGDVGGSPIFHESLDPDDYRELLDAAGFDVLDFKAQDPDCGGHTIWLARAR</sequence>
<feature type="domain" description="Methyltransferase" evidence="3">
    <location>
        <begin position="48"/>
        <end position="130"/>
    </location>
</feature>
<organism evidence="4 5">
    <name type="scientific">Pelagovum pacificum</name>
    <dbReference type="NCBI Taxonomy" id="2588711"/>
    <lineage>
        <taxon>Bacteria</taxon>
        <taxon>Pseudomonadati</taxon>
        <taxon>Pseudomonadota</taxon>
        <taxon>Alphaproteobacteria</taxon>
        <taxon>Rhodobacterales</taxon>
        <taxon>Paracoccaceae</taxon>
        <taxon>Pelagovum</taxon>
    </lineage>
</organism>
<dbReference type="GO" id="GO:0008168">
    <property type="term" value="F:methyltransferase activity"/>
    <property type="evidence" value="ECO:0007669"/>
    <property type="project" value="UniProtKB-KW"/>
</dbReference>
<dbReference type="InterPro" id="IPR041698">
    <property type="entry name" value="Methyltransf_25"/>
</dbReference>
<evidence type="ECO:0000256" key="2">
    <source>
        <dbReference type="ARBA" id="ARBA00022679"/>
    </source>
</evidence>
<keyword evidence="5" id="KW-1185">Reference proteome</keyword>
<dbReference type="InterPro" id="IPR029063">
    <property type="entry name" value="SAM-dependent_MTases_sf"/>
</dbReference>
<dbReference type="CDD" id="cd02440">
    <property type="entry name" value="AdoMet_MTases"/>
    <property type="match status" value="1"/>
</dbReference>
<protein>
    <submittedName>
        <fullName evidence="4">Class I SAM-dependent methyltransferase</fullName>
    </submittedName>
</protein>
<keyword evidence="1 4" id="KW-0489">Methyltransferase</keyword>
<dbReference type="Pfam" id="PF13649">
    <property type="entry name" value="Methyltransf_25"/>
    <property type="match status" value="1"/>
</dbReference>
<comment type="caution">
    <text evidence="4">The sequence shown here is derived from an EMBL/GenBank/DDBJ whole genome shotgun (WGS) entry which is preliminary data.</text>
</comment>
<dbReference type="SUPFAM" id="SSF53335">
    <property type="entry name" value="S-adenosyl-L-methionine-dependent methyltransferases"/>
    <property type="match status" value="1"/>
</dbReference>
<evidence type="ECO:0000313" key="5">
    <source>
        <dbReference type="Proteomes" id="UP000314011"/>
    </source>
</evidence>
<gene>
    <name evidence="4" type="ORF">FHY64_02320</name>
</gene>
<evidence type="ECO:0000259" key="3">
    <source>
        <dbReference type="Pfam" id="PF13649"/>
    </source>
</evidence>
<dbReference type="PANTHER" id="PTHR43861">
    <property type="entry name" value="TRANS-ACONITATE 2-METHYLTRANSFERASE-RELATED"/>
    <property type="match status" value="1"/>
</dbReference>
<dbReference type="Proteomes" id="UP000314011">
    <property type="component" value="Unassembled WGS sequence"/>
</dbReference>
<accession>A0A5C5GBG8</accession>
<dbReference type="GO" id="GO:0032259">
    <property type="term" value="P:methylation"/>
    <property type="evidence" value="ECO:0007669"/>
    <property type="project" value="UniProtKB-KW"/>
</dbReference>
<dbReference type="RefSeq" id="WP_140192834.1">
    <property type="nucleotide sequence ID" value="NZ_CP065915.1"/>
</dbReference>